<evidence type="ECO:0000256" key="1">
    <source>
        <dbReference type="SAM" id="Phobius"/>
    </source>
</evidence>
<evidence type="ECO:0000313" key="2">
    <source>
        <dbReference type="EMBL" id="KER18518.1"/>
    </source>
</evidence>
<name>A0A074YUY8_OPIVI</name>
<protein>
    <submittedName>
        <fullName evidence="2">Uncharacterized protein</fullName>
    </submittedName>
</protein>
<proteinExistence type="predicted"/>
<dbReference type="EMBL" id="KL600357">
    <property type="protein sequence ID" value="KER18518.1"/>
    <property type="molecule type" value="Genomic_DNA"/>
</dbReference>
<dbReference type="OrthoDB" id="6246846at2759"/>
<evidence type="ECO:0000313" key="3">
    <source>
        <dbReference type="Proteomes" id="UP000054324"/>
    </source>
</evidence>
<dbReference type="KEGG" id="ovi:T265_16004"/>
<accession>A0A074YUY8</accession>
<gene>
    <name evidence="2" type="ORF">T265_16004</name>
</gene>
<keyword evidence="1" id="KW-0472">Membrane</keyword>
<reference evidence="2 3" key="1">
    <citation type="submission" date="2013-11" db="EMBL/GenBank/DDBJ databases">
        <title>Opisthorchis viverrini - life in the bile duct.</title>
        <authorList>
            <person name="Young N.D."/>
            <person name="Nagarajan N."/>
            <person name="Lin S.J."/>
            <person name="Korhonen P.K."/>
            <person name="Jex A.R."/>
            <person name="Hall R.S."/>
            <person name="Safavi-Hemami H."/>
            <person name="Kaewkong W."/>
            <person name="Bertrand D."/>
            <person name="Gao S."/>
            <person name="Seet Q."/>
            <person name="Wongkham S."/>
            <person name="Teh B.T."/>
            <person name="Wongkham C."/>
            <person name="Intapan P.M."/>
            <person name="Maleewong W."/>
            <person name="Yang X."/>
            <person name="Hu M."/>
            <person name="Wang Z."/>
            <person name="Hofmann A."/>
            <person name="Sternberg P.W."/>
            <person name="Tan P."/>
            <person name="Wang J."/>
            <person name="Gasser R.B."/>
        </authorList>
    </citation>
    <scope>NUCLEOTIDE SEQUENCE [LARGE SCALE GENOMIC DNA]</scope>
</reference>
<dbReference type="RefSeq" id="XP_009177735.1">
    <property type="nucleotide sequence ID" value="XM_009179471.1"/>
</dbReference>
<organism evidence="2 3">
    <name type="scientific">Opisthorchis viverrini</name>
    <name type="common">Southeast Asian liver fluke</name>
    <dbReference type="NCBI Taxonomy" id="6198"/>
    <lineage>
        <taxon>Eukaryota</taxon>
        <taxon>Metazoa</taxon>
        <taxon>Spiralia</taxon>
        <taxon>Lophotrochozoa</taxon>
        <taxon>Platyhelminthes</taxon>
        <taxon>Trematoda</taxon>
        <taxon>Digenea</taxon>
        <taxon>Opisthorchiida</taxon>
        <taxon>Opisthorchiata</taxon>
        <taxon>Opisthorchiidae</taxon>
        <taxon>Opisthorchis</taxon>
    </lineage>
</organism>
<sequence length="204" mass="23790">MTRRFVAEPVVERTFFSNSDSDFIEVDDGLTSSLRMTAVADKIPRKSVDHFDQNTLENRTFQFKKHDAKLIAFSLTEIRLLLLAIDCLIIAYRFYHTYLILRQIWFGQKMFIDASGVVSFPSTSFVVPKNVHPFHEFRTPNLEFRSNRMSLGENEADKKRRKFALRNCTPISDRKEVLSTAALLDEFSVGENRYECLHEHTENE</sequence>
<dbReference type="GeneID" id="20330169"/>
<dbReference type="AlphaFoldDB" id="A0A074YUY8"/>
<dbReference type="CTD" id="20330169"/>
<dbReference type="Proteomes" id="UP000054324">
    <property type="component" value="Unassembled WGS sequence"/>
</dbReference>
<feature type="transmembrane region" description="Helical" evidence="1">
    <location>
        <begin position="80"/>
        <end position="101"/>
    </location>
</feature>
<keyword evidence="1" id="KW-1133">Transmembrane helix</keyword>
<keyword evidence="3" id="KW-1185">Reference proteome</keyword>
<keyword evidence="1" id="KW-0812">Transmembrane</keyword>
<feature type="non-terminal residue" evidence="2">
    <location>
        <position position="204"/>
    </location>
</feature>